<evidence type="ECO:0000313" key="1">
    <source>
        <dbReference type="EMBL" id="GCL36173.1"/>
    </source>
</evidence>
<keyword evidence="2" id="KW-1185">Reference proteome</keyword>
<reference evidence="2" key="1">
    <citation type="submission" date="2019-02" db="EMBL/GenBank/DDBJ databases">
        <title>Draft genome sequence of Sphaerospermopsis reniformis NIES-1949.</title>
        <authorList>
            <person name="Yamaguchi H."/>
            <person name="Suzuki S."/>
            <person name="Kawachi M."/>
        </authorList>
    </citation>
    <scope>NUCLEOTIDE SEQUENCE [LARGE SCALE GENOMIC DNA]</scope>
    <source>
        <strain evidence="2">NIES-1949</strain>
    </source>
</reference>
<sequence>MSNSTLVAELKTEIDPGEAEAIALAMEIKADRIIIDDYKGRVVASRLGLKVTGILGVLLIVKHRGLINNIKPIVDDLINIAGFRISPKLYNHILTTASEY</sequence>
<dbReference type="InterPro" id="IPR021799">
    <property type="entry name" value="PIN-like_prokaryotic"/>
</dbReference>
<dbReference type="AlphaFoldDB" id="A0A479ZXK2"/>
<gene>
    <name evidence="1" type="ORF">SR1949_12750</name>
</gene>
<name>A0A479ZXK2_9CYAN</name>
<comment type="caution">
    <text evidence="1">The sequence shown here is derived from an EMBL/GenBank/DDBJ whole genome shotgun (WGS) entry which is preliminary data.</text>
</comment>
<dbReference type="Proteomes" id="UP000300142">
    <property type="component" value="Unassembled WGS sequence"/>
</dbReference>
<dbReference type="PANTHER" id="PTHR39550:SF1">
    <property type="entry name" value="SLL0658 PROTEIN"/>
    <property type="match status" value="1"/>
</dbReference>
<evidence type="ECO:0000313" key="2">
    <source>
        <dbReference type="Proteomes" id="UP000300142"/>
    </source>
</evidence>
<evidence type="ECO:0008006" key="3">
    <source>
        <dbReference type="Google" id="ProtNLM"/>
    </source>
</evidence>
<proteinExistence type="predicted"/>
<dbReference type="Pfam" id="PF11848">
    <property type="entry name" value="DUF3368"/>
    <property type="match status" value="1"/>
</dbReference>
<protein>
    <recommendedName>
        <fullName evidence="3">DUF3368 domain-containing protein</fullName>
    </recommendedName>
</protein>
<dbReference type="PANTHER" id="PTHR39550">
    <property type="entry name" value="SLL0658 PROTEIN"/>
    <property type="match status" value="1"/>
</dbReference>
<dbReference type="RefSeq" id="WP_236104008.1">
    <property type="nucleotide sequence ID" value="NZ_BJCE01000028.1"/>
</dbReference>
<accession>A0A479ZXK2</accession>
<dbReference type="EMBL" id="BJCE01000028">
    <property type="protein sequence ID" value="GCL36173.1"/>
    <property type="molecule type" value="Genomic_DNA"/>
</dbReference>
<organism evidence="1 2">
    <name type="scientific">Sphaerospermopsis reniformis</name>
    <dbReference type="NCBI Taxonomy" id="531300"/>
    <lineage>
        <taxon>Bacteria</taxon>
        <taxon>Bacillati</taxon>
        <taxon>Cyanobacteriota</taxon>
        <taxon>Cyanophyceae</taxon>
        <taxon>Nostocales</taxon>
        <taxon>Aphanizomenonaceae</taxon>
        <taxon>Sphaerospermopsis</taxon>
    </lineage>
</organism>